<feature type="compositionally biased region" description="Basic and acidic residues" evidence="2">
    <location>
        <begin position="1"/>
        <end position="20"/>
    </location>
</feature>
<dbReference type="GO" id="GO:0010028">
    <property type="term" value="P:xanthophyll cycle"/>
    <property type="evidence" value="ECO:0007669"/>
    <property type="project" value="InterPro"/>
</dbReference>
<sequence>MQKRARDQDRSSDWWKDPRATQRLLDPASAPLSAAERVKPAAAASSCASSSSSSSSSSFDRFLFSASYSMRNFKRLAFSVALPVLLSINGDSLFAGGLPHPPVAAAVDSVKVGKCLLQNCQLELARCILDPKCLANVICLNTCNNKADEVGCQIGCGDLFENEVVGQFNACALSKKQCVPRKEDDGSYPVPADSALVPSFDINSFKGKWYISAGLNPLFDIFDCQVHFFTVQGDKLYGKLNWRITEPDGEFFTRDTVQRFVQDPKFPGKLYNHDNEYLHYQDDWYILDHEPDQFIAIFYRGQNDAWTGYGGGVVYTRGPSVPPKYKERISAAFAKAGVDYAKFQDVDNTCSEQSKNPTVLRAEFARRLFLTEEQQLQEALTTARITAGNAILMEEKEAQAAVKELERAINNFERGVEEEVIKDVKVLEGEIKEVEKTFEKVIDTNLWKKNNQQNLDSLAQKLEGRPLVDPRPAPK</sequence>
<dbReference type="PANTHER" id="PTHR33970:SF1">
    <property type="entry name" value="VIOLAXANTHIN DE-EPOXIDASE, CHLOROPLASTIC"/>
    <property type="match status" value="1"/>
</dbReference>
<feature type="coiled-coil region" evidence="1">
    <location>
        <begin position="391"/>
        <end position="444"/>
    </location>
</feature>
<evidence type="ECO:0000256" key="1">
    <source>
        <dbReference type="SAM" id="Coils"/>
    </source>
</evidence>
<dbReference type="AlphaFoldDB" id="A0A1B1Q5V0"/>
<dbReference type="PANTHER" id="PTHR33970">
    <property type="entry name" value="VIOLAXANTHIN DE-EPOXIDASE, CHLOROPLASTIC-RELATED"/>
    <property type="match status" value="1"/>
</dbReference>
<protein>
    <submittedName>
        <fullName evidence="4">Violaxanthin de-epoxidase</fullName>
    </submittedName>
</protein>
<feature type="region of interest" description="Disordered" evidence="2">
    <location>
        <begin position="1"/>
        <end position="32"/>
    </location>
</feature>
<evidence type="ECO:0000313" key="4">
    <source>
        <dbReference type="EMBL" id="ANT70525.1"/>
    </source>
</evidence>
<dbReference type="GO" id="GO:0046422">
    <property type="term" value="F:violaxanthin de-epoxidase activity"/>
    <property type="evidence" value="ECO:0007669"/>
    <property type="project" value="InterPro"/>
</dbReference>
<dbReference type="Pfam" id="PF07137">
    <property type="entry name" value="VDE"/>
    <property type="match status" value="1"/>
</dbReference>
<evidence type="ECO:0000256" key="2">
    <source>
        <dbReference type="SAM" id="MobiDB-lite"/>
    </source>
</evidence>
<dbReference type="InterPro" id="IPR010788">
    <property type="entry name" value="VDE_dom"/>
</dbReference>
<proteinExistence type="evidence at transcript level"/>
<accession>A0A1B1Q5V0</accession>
<dbReference type="InterPro" id="IPR044682">
    <property type="entry name" value="VDE"/>
</dbReference>
<gene>
    <name evidence="4" type="primary">VDE</name>
</gene>
<dbReference type="SUPFAM" id="SSF50814">
    <property type="entry name" value="Lipocalins"/>
    <property type="match status" value="1"/>
</dbReference>
<reference evidence="4" key="1">
    <citation type="journal article" date="2016" name="Plant J.">
        <title>Transient expression in Nicotiana benthamiana for rapid functional analysis of genes involved in non-photochemical quenching and carotenoid biosynthesis.</title>
        <authorList>
            <person name="Leonelli L."/>
            <person name="Erickson E."/>
            <person name="Lyska D."/>
            <person name="Niyogi K.K."/>
        </authorList>
    </citation>
    <scope>NUCLEOTIDE SEQUENCE</scope>
    <source>
        <strain evidence="4">CCMP1779</strain>
    </source>
</reference>
<dbReference type="EMBL" id="KU980905">
    <property type="protein sequence ID" value="ANT70525.1"/>
    <property type="molecule type" value="mRNA"/>
</dbReference>
<dbReference type="InterPro" id="IPR012674">
    <property type="entry name" value="Calycin"/>
</dbReference>
<dbReference type="SMR" id="A0A1B1Q5V0"/>
<organism evidence="4">
    <name type="scientific">Nannochloropsis oceanica</name>
    <dbReference type="NCBI Taxonomy" id="145522"/>
    <lineage>
        <taxon>Eukaryota</taxon>
        <taxon>Sar</taxon>
        <taxon>Stramenopiles</taxon>
        <taxon>Ochrophyta</taxon>
        <taxon>Eustigmatophyceae</taxon>
        <taxon>Eustigmatales</taxon>
        <taxon>Monodopsidaceae</taxon>
        <taxon>Nannochloropsis</taxon>
    </lineage>
</organism>
<keyword evidence="1" id="KW-0175">Coiled coil</keyword>
<name>A0A1B1Q5V0_9STRA</name>
<dbReference type="Gene3D" id="2.40.128.20">
    <property type="match status" value="1"/>
</dbReference>
<evidence type="ECO:0000259" key="3">
    <source>
        <dbReference type="Pfam" id="PF07137"/>
    </source>
</evidence>
<feature type="domain" description="VDE lipocalin" evidence="3">
    <location>
        <begin position="113"/>
        <end position="348"/>
    </location>
</feature>